<reference evidence="15 16" key="1">
    <citation type="journal article" date="2016" name="Mol. Biol. Evol.">
        <title>Comparative Genomics of Early-Diverging Mushroom-Forming Fungi Provides Insights into the Origins of Lignocellulose Decay Capabilities.</title>
        <authorList>
            <person name="Nagy L.G."/>
            <person name="Riley R."/>
            <person name="Tritt A."/>
            <person name="Adam C."/>
            <person name="Daum C."/>
            <person name="Floudas D."/>
            <person name="Sun H."/>
            <person name="Yadav J.S."/>
            <person name="Pangilinan J."/>
            <person name="Larsson K.H."/>
            <person name="Matsuura K."/>
            <person name="Barry K."/>
            <person name="Labutti K."/>
            <person name="Kuo R."/>
            <person name="Ohm R.A."/>
            <person name="Bhattacharya S.S."/>
            <person name="Shirouzu T."/>
            <person name="Yoshinaga Y."/>
            <person name="Martin F.M."/>
            <person name="Grigoriev I.V."/>
            <person name="Hibbett D.S."/>
        </authorList>
    </citation>
    <scope>NUCLEOTIDE SEQUENCE [LARGE SCALE GENOMIC DNA]</scope>
    <source>
        <strain evidence="15 16">CBS 109695</strain>
    </source>
</reference>
<evidence type="ECO:0000256" key="9">
    <source>
        <dbReference type="ARBA" id="ARBA00022829"/>
    </source>
</evidence>
<keyword evidence="11" id="KW-0206">Cytoskeleton</keyword>
<evidence type="ECO:0000256" key="8">
    <source>
        <dbReference type="ARBA" id="ARBA00022701"/>
    </source>
</evidence>
<evidence type="ECO:0000313" key="16">
    <source>
        <dbReference type="Proteomes" id="UP000076532"/>
    </source>
</evidence>
<organism evidence="15 16">
    <name type="scientific">Athelia psychrophila</name>
    <dbReference type="NCBI Taxonomy" id="1759441"/>
    <lineage>
        <taxon>Eukaryota</taxon>
        <taxon>Fungi</taxon>
        <taxon>Dikarya</taxon>
        <taxon>Basidiomycota</taxon>
        <taxon>Agaricomycotina</taxon>
        <taxon>Agaricomycetes</taxon>
        <taxon>Agaricomycetidae</taxon>
        <taxon>Atheliales</taxon>
        <taxon>Atheliaceae</taxon>
        <taxon>Athelia</taxon>
    </lineage>
</organism>
<name>A0A166Q9T5_9AGAM</name>
<evidence type="ECO:0000256" key="11">
    <source>
        <dbReference type="ARBA" id="ARBA00023212"/>
    </source>
</evidence>
<keyword evidence="10" id="KW-0995">Kinetochore</keyword>
<evidence type="ECO:0000256" key="2">
    <source>
        <dbReference type="ARBA" id="ARBA00004186"/>
    </source>
</evidence>
<dbReference type="EMBL" id="KV417511">
    <property type="protein sequence ID" value="KZP26915.1"/>
    <property type="molecule type" value="Genomic_DNA"/>
</dbReference>
<dbReference type="STRING" id="436010.A0A166Q9T5"/>
<keyword evidence="16" id="KW-1185">Reference proteome</keyword>
<accession>A0A166Q9T5</accession>
<comment type="similarity">
    <text evidence="4">Belongs to the DASH complex DAM1 family.</text>
</comment>
<evidence type="ECO:0000313" key="15">
    <source>
        <dbReference type="EMBL" id="KZP26915.1"/>
    </source>
</evidence>
<feature type="non-terminal residue" evidence="15">
    <location>
        <position position="1"/>
    </location>
</feature>
<keyword evidence="8" id="KW-0493">Microtubule</keyword>
<dbReference type="PANTHER" id="PTHR28113">
    <property type="entry name" value="DASH COMPLEX SUBUNIT DAM1"/>
    <property type="match status" value="1"/>
</dbReference>
<keyword evidence="9" id="KW-0159">Chromosome partition</keyword>
<dbReference type="Proteomes" id="UP000076532">
    <property type="component" value="Unassembled WGS sequence"/>
</dbReference>
<dbReference type="GO" id="GO:1990758">
    <property type="term" value="P:mitotic sister chromatid biorientation"/>
    <property type="evidence" value="ECO:0007669"/>
    <property type="project" value="TreeGrafter"/>
</dbReference>
<evidence type="ECO:0000256" key="10">
    <source>
        <dbReference type="ARBA" id="ARBA00022838"/>
    </source>
</evidence>
<dbReference type="GO" id="GO:0044732">
    <property type="term" value="C:mitotic spindle pole body"/>
    <property type="evidence" value="ECO:0007669"/>
    <property type="project" value="TreeGrafter"/>
</dbReference>
<protein>
    <recommendedName>
        <fullName evidence="5">DASH complex subunit DAM1</fullName>
    </recommendedName>
    <alternativeName>
        <fullName evidence="14">Outer kinetochore protein DAM1</fullName>
    </alternativeName>
</protein>
<sequence>MSRPNPHRTPLRRISQGSLFALSRSQNFPDAPHGLGFLEPAMSELADETEALQVNLEGFHNLSDSLKTFNESFASWLYAMNMNALTTDWPQAPTDASFDIAKRRAAEDAQAALAALQATIPVPDFDGDKTTMTEATDSNTTMAANTTVATGTSAGKKVLKKKGAKPKLSVKEKKERNMFIEKTISCLPLEFRGSEPTLRRNMESVVEFLMDSGGRGVRLPELIAPPDLNQPRVNKCLIALVNRKIVQKDNSTGTVLYVWHGVP</sequence>
<evidence type="ECO:0000256" key="7">
    <source>
        <dbReference type="ARBA" id="ARBA00022490"/>
    </source>
</evidence>
<evidence type="ECO:0000256" key="12">
    <source>
        <dbReference type="ARBA" id="ARBA00023242"/>
    </source>
</evidence>
<dbReference type="GO" id="GO:1990537">
    <property type="term" value="C:mitotic spindle polar microtubule"/>
    <property type="evidence" value="ECO:0007669"/>
    <property type="project" value="TreeGrafter"/>
</dbReference>
<dbReference type="GO" id="GO:0042729">
    <property type="term" value="C:DASH complex"/>
    <property type="evidence" value="ECO:0007669"/>
    <property type="project" value="InterPro"/>
</dbReference>
<dbReference type="InterPro" id="IPR013962">
    <property type="entry name" value="DASH_Dam1"/>
</dbReference>
<gene>
    <name evidence="15" type="ORF">FIBSPDRAFT_918015</name>
</gene>
<dbReference type="Pfam" id="PF08653">
    <property type="entry name" value="DASH_Dam1"/>
    <property type="match status" value="1"/>
</dbReference>
<evidence type="ECO:0000256" key="13">
    <source>
        <dbReference type="ARBA" id="ARBA00023328"/>
    </source>
</evidence>
<dbReference type="OrthoDB" id="5586015at2759"/>
<keyword evidence="7" id="KW-0963">Cytoplasm</keyword>
<evidence type="ECO:0000256" key="4">
    <source>
        <dbReference type="ARBA" id="ARBA00010073"/>
    </source>
</evidence>
<evidence type="ECO:0000256" key="5">
    <source>
        <dbReference type="ARBA" id="ARBA00020497"/>
    </source>
</evidence>
<evidence type="ECO:0000256" key="1">
    <source>
        <dbReference type="ARBA" id="ARBA00004123"/>
    </source>
</evidence>
<dbReference type="PANTHER" id="PTHR28113:SF1">
    <property type="entry name" value="DASH COMPLEX SUBUNIT DAM1"/>
    <property type="match status" value="1"/>
</dbReference>
<proteinExistence type="inferred from homology"/>
<evidence type="ECO:0000256" key="6">
    <source>
        <dbReference type="ARBA" id="ARBA00022454"/>
    </source>
</evidence>
<comment type="subcellular location">
    <subcellularLocation>
        <location evidence="3">Chromosome</location>
        <location evidence="3">Centromere</location>
        <location evidence="3">Kinetochore</location>
    </subcellularLocation>
    <subcellularLocation>
        <location evidence="2">Cytoplasm</location>
        <location evidence="2">Cytoskeleton</location>
        <location evidence="2">Spindle</location>
    </subcellularLocation>
    <subcellularLocation>
        <location evidence="1">Nucleus</location>
    </subcellularLocation>
</comment>
<evidence type="ECO:0000256" key="14">
    <source>
        <dbReference type="ARBA" id="ARBA00030453"/>
    </source>
</evidence>
<keyword evidence="6" id="KW-0158">Chromosome</keyword>
<evidence type="ECO:0000256" key="3">
    <source>
        <dbReference type="ARBA" id="ARBA00004629"/>
    </source>
</evidence>
<dbReference type="AlphaFoldDB" id="A0A166Q9T5"/>
<keyword evidence="13" id="KW-0137">Centromere</keyword>
<keyword evidence="12" id="KW-0539">Nucleus</keyword>